<proteinExistence type="predicted"/>
<dbReference type="EMBL" id="BLAL01000270">
    <property type="protein sequence ID" value="GES98464.1"/>
    <property type="molecule type" value="Genomic_DNA"/>
</dbReference>
<dbReference type="AlphaFoldDB" id="A0A8H3R351"/>
<protein>
    <submittedName>
        <fullName evidence="1">Uncharacterized protein</fullName>
    </submittedName>
</protein>
<comment type="caution">
    <text evidence="1">The sequence shown here is derived from an EMBL/GenBank/DDBJ whole genome shotgun (WGS) entry which is preliminary data.</text>
</comment>
<name>A0A8H3R351_9GLOM</name>
<dbReference type="Proteomes" id="UP000615446">
    <property type="component" value="Unassembled WGS sequence"/>
</dbReference>
<accession>A0A8H3R351</accession>
<reference evidence="1" key="1">
    <citation type="submission" date="2019-10" db="EMBL/GenBank/DDBJ databases">
        <title>Conservation and host-specific expression of non-tandemly repeated heterogenous ribosome RNA gene in arbuscular mycorrhizal fungi.</title>
        <authorList>
            <person name="Maeda T."/>
            <person name="Kobayashi Y."/>
            <person name="Nakagawa T."/>
            <person name="Ezawa T."/>
            <person name="Yamaguchi K."/>
            <person name="Bino T."/>
            <person name="Nishimoto Y."/>
            <person name="Shigenobu S."/>
            <person name="Kawaguchi M."/>
        </authorList>
    </citation>
    <scope>NUCLEOTIDE SEQUENCE</scope>
    <source>
        <strain evidence="1">HR1</strain>
    </source>
</reference>
<dbReference type="OrthoDB" id="2391409at2759"/>
<gene>
    <name evidence="1" type="ORF">RCL2_002501100</name>
</gene>
<evidence type="ECO:0000313" key="2">
    <source>
        <dbReference type="Proteomes" id="UP000615446"/>
    </source>
</evidence>
<organism evidence="1 2">
    <name type="scientific">Rhizophagus clarus</name>
    <dbReference type="NCBI Taxonomy" id="94130"/>
    <lineage>
        <taxon>Eukaryota</taxon>
        <taxon>Fungi</taxon>
        <taxon>Fungi incertae sedis</taxon>
        <taxon>Mucoromycota</taxon>
        <taxon>Glomeromycotina</taxon>
        <taxon>Glomeromycetes</taxon>
        <taxon>Glomerales</taxon>
        <taxon>Glomeraceae</taxon>
        <taxon>Rhizophagus</taxon>
    </lineage>
</organism>
<sequence>MENNRNSSNPDTMLEMHLQCNLTNFEEELPTMIMVSLSCFDLLERLMEGALMLGFHQTQKCSLSETKYGNEDETECEIRKISEEALAQIVEKKYLTGIRTTKLVECGIAFQGKRACVLSRVLRKESDQWVEDEKKG</sequence>
<evidence type="ECO:0000313" key="1">
    <source>
        <dbReference type="EMBL" id="GES98464.1"/>
    </source>
</evidence>